<reference evidence="9" key="2">
    <citation type="submission" date="2020-09" db="EMBL/GenBank/DDBJ databases">
        <title>Reference genome assembly for Australian Ascochyta lentis isolate Al4.</title>
        <authorList>
            <person name="Lee R.C."/>
            <person name="Farfan-Caceres L.M."/>
            <person name="Debler J.W."/>
            <person name="Williams A.H."/>
            <person name="Henares B.M."/>
        </authorList>
    </citation>
    <scope>NUCLEOTIDE SEQUENCE</scope>
    <source>
        <strain evidence="9">Al4</strain>
    </source>
</reference>
<sequence length="512" mass="57569">MWTVDIKYSSFTWPTSTSSSLASLALILLLLYITKAIYGIRTHPLHHFPGPLLASITPLPHFLATTRGSLHHYLRRLHAQYGPIVRISPNELSFAHPDAWRDIYGHGAKGARVRIPKAFARYPKPANGCASLLVEEDDAEHARVRRVFGAAFSEQAVRGQEGVFVRYVDQLVGVLKRRGEGEGGAVVDMVEMLNFTTFDIMADMTFGESLHLLDNTEYVPWVSMIFRNVKVGARLNILSTYYPRLFRLLSLALGKKMQKARTQHFEHSATRVARRLEQGRQTAGVDLWTHVLSQRDEENPHLSRAAMDANASLFMIAGTETTATLLAGLTYLLLTHTHTLDRLTTELRSTFPSSTTITLAALSRLPYLTACIKEALRLYPPVPVGLLRRTPAQGSTICARFVPGGVTVSAPHWPLYTSGEHFVEPLVFAPERWMGDERFAGDERGVVQPFSVGPRDCLGKNMAYHEMRLVLAKVLWAFDLELCEKQGDWLDQRVFLVWEKVPLMVRLKAVER</sequence>
<dbReference type="CDD" id="cd11058">
    <property type="entry name" value="CYP60B-like"/>
    <property type="match status" value="1"/>
</dbReference>
<keyword evidence="4 6" id="KW-0479">Metal-binding</keyword>
<comment type="cofactor">
    <cofactor evidence="1 6">
        <name>heme</name>
        <dbReference type="ChEBI" id="CHEBI:30413"/>
    </cofactor>
</comment>
<dbReference type="PRINTS" id="PR00463">
    <property type="entry name" value="EP450I"/>
</dbReference>
<dbReference type="GO" id="GO:0020037">
    <property type="term" value="F:heme binding"/>
    <property type="evidence" value="ECO:0007669"/>
    <property type="project" value="InterPro"/>
</dbReference>
<dbReference type="AlphaFoldDB" id="A0A8H7J964"/>
<name>A0A8H7J964_9PLEO</name>
<dbReference type="PROSITE" id="PS00086">
    <property type="entry name" value="CYTOCHROME_P450"/>
    <property type="match status" value="1"/>
</dbReference>
<dbReference type="Pfam" id="PF00067">
    <property type="entry name" value="p450"/>
    <property type="match status" value="1"/>
</dbReference>
<dbReference type="PANTHER" id="PTHR24305:SF210">
    <property type="entry name" value="CYTOCHROME P450 MONOOXYGENASE ASQL-RELATED"/>
    <property type="match status" value="1"/>
</dbReference>
<keyword evidence="7" id="KW-0560">Oxidoreductase</keyword>
<comment type="caution">
    <text evidence="9">The sequence shown here is derived from an EMBL/GenBank/DDBJ whole genome shotgun (WGS) entry which is preliminary data.</text>
</comment>
<dbReference type="InterPro" id="IPR002401">
    <property type="entry name" value="Cyt_P450_E_grp-I"/>
</dbReference>
<evidence type="ECO:0000256" key="3">
    <source>
        <dbReference type="ARBA" id="ARBA00022617"/>
    </source>
</evidence>
<keyword evidence="3 6" id="KW-0349">Heme</keyword>
<evidence type="ECO:0000256" key="6">
    <source>
        <dbReference type="PIRSR" id="PIRSR602401-1"/>
    </source>
</evidence>
<gene>
    <name evidence="9" type="ORF">EKO04_002912</name>
</gene>
<organism evidence="9 10">
    <name type="scientific">Ascochyta lentis</name>
    <dbReference type="NCBI Taxonomy" id="205686"/>
    <lineage>
        <taxon>Eukaryota</taxon>
        <taxon>Fungi</taxon>
        <taxon>Dikarya</taxon>
        <taxon>Ascomycota</taxon>
        <taxon>Pezizomycotina</taxon>
        <taxon>Dothideomycetes</taxon>
        <taxon>Pleosporomycetidae</taxon>
        <taxon>Pleosporales</taxon>
        <taxon>Pleosporineae</taxon>
        <taxon>Didymellaceae</taxon>
        <taxon>Ascochyta</taxon>
    </lineage>
</organism>
<evidence type="ECO:0000313" key="9">
    <source>
        <dbReference type="EMBL" id="KAF9698788.1"/>
    </source>
</evidence>
<feature type="transmembrane region" description="Helical" evidence="8">
    <location>
        <begin position="20"/>
        <end position="38"/>
    </location>
</feature>
<evidence type="ECO:0000256" key="2">
    <source>
        <dbReference type="ARBA" id="ARBA00010617"/>
    </source>
</evidence>
<feature type="binding site" description="axial binding residue" evidence="6">
    <location>
        <position position="457"/>
    </location>
    <ligand>
        <name>heme</name>
        <dbReference type="ChEBI" id="CHEBI:30413"/>
    </ligand>
    <ligandPart>
        <name>Fe</name>
        <dbReference type="ChEBI" id="CHEBI:18248"/>
    </ligandPart>
</feature>
<dbReference type="InterPro" id="IPR036396">
    <property type="entry name" value="Cyt_P450_sf"/>
</dbReference>
<dbReference type="Gene3D" id="1.10.630.10">
    <property type="entry name" value="Cytochrome P450"/>
    <property type="match status" value="1"/>
</dbReference>
<dbReference type="PANTHER" id="PTHR24305">
    <property type="entry name" value="CYTOCHROME P450"/>
    <property type="match status" value="1"/>
</dbReference>
<evidence type="ECO:0000256" key="4">
    <source>
        <dbReference type="ARBA" id="ARBA00022723"/>
    </source>
</evidence>
<keyword evidence="8" id="KW-0472">Membrane</keyword>
<dbReference type="Proteomes" id="UP000651452">
    <property type="component" value="Unassembled WGS sequence"/>
</dbReference>
<dbReference type="GO" id="GO:0016705">
    <property type="term" value="F:oxidoreductase activity, acting on paired donors, with incorporation or reduction of molecular oxygen"/>
    <property type="evidence" value="ECO:0007669"/>
    <property type="project" value="InterPro"/>
</dbReference>
<evidence type="ECO:0000256" key="8">
    <source>
        <dbReference type="SAM" id="Phobius"/>
    </source>
</evidence>
<dbReference type="EMBL" id="RZGK01000005">
    <property type="protein sequence ID" value="KAF9698788.1"/>
    <property type="molecule type" value="Genomic_DNA"/>
</dbReference>
<keyword evidence="8" id="KW-0812">Transmembrane</keyword>
<dbReference type="InterPro" id="IPR050121">
    <property type="entry name" value="Cytochrome_P450_monoxygenase"/>
</dbReference>
<protein>
    <recommendedName>
        <fullName evidence="11">Cytochrome P450</fullName>
    </recommendedName>
</protein>
<dbReference type="GO" id="GO:0005506">
    <property type="term" value="F:iron ion binding"/>
    <property type="evidence" value="ECO:0007669"/>
    <property type="project" value="InterPro"/>
</dbReference>
<accession>A0A8H7J964</accession>
<dbReference type="SUPFAM" id="SSF48264">
    <property type="entry name" value="Cytochrome P450"/>
    <property type="match status" value="1"/>
</dbReference>
<keyword evidence="7" id="KW-0503">Monooxygenase</keyword>
<dbReference type="InterPro" id="IPR017972">
    <property type="entry name" value="Cyt_P450_CS"/>
</dbReference>
<dbReference type="OrthoDB" id="1470350at2759"/>
<comment type="similarity">
    <text evidence="2 7">Belongs to the cytochrome P450 family.</text>
</comment>
<dbReference type="InterPro" id="IPR001128">
    <property type="entry name" value="Cyt_P450"/>
</dbReference>
<proteinExistence type="inferred from homology"/>
<evidence type="ECO:0000256" key="5">
    <source>
        <dbReference type="ARBA" id="ARBA00023004"/>
    </source>
</evidence>
<evidence type="ECO:0000256" key="1">
    <source>
        <dbReference type="ARBA" id="ARBA00001971"/>
    </source>
</evidence>
<evidence type="ECO:0000313" key="10">
    <source>
        <dbReference type="Proteomes" id="UP000651452"/>
    </source>
</evidence>
<evidence type="ECO:0000256" key="7">
    <source>
        <dbReference type="RuleBase" id="RU000461"/>
    </source>
</evidence>
<dbReference type="GO" id="GO:0004497">
    <property type="term" value="F:monooxygenase activity"/>
    <property type="evidence" value="ECO:0007669"/>
    <property type="project" value="UniProtKB-KW"/>
</dbReference>
<reference evidence="9" key="1">
    <citation type="submission" date="2018-12" db="EMBL/GenBank/DDBJ databases">
        <authorList>
            <person name="Syme R.A."/>
            <person name="Farfan-Caceres L."/>
            <person name="Lichtenzveig J."/>
        </authorList>
    </citation>
    <scope>NUCLEOTIDE SEQUENCE</scope>
    <source>
        <strain evidence="9">Al4</strain>
    </source>
</reference>
<keyword evidence="5 6" id="KW-0408">Iron</keyword>
<evidence type="ECO:0008006" key="11">
    <source>
        <dbReference type="Google" id="ProtNLM"/>
    </source>
</evidence>
<dbReference type="PRINTS" id="PR00385">
    <property type="entry name" value="P450"/>
</dbReference>
<keyword evidence="10" id="KW-1185">Reference proteome</keyword>
<keyword evidence="8" id="KW-1133">Transmembrane helix</keyword>